<feature type="transmembrane region" description="Helical" evidence="1">
    <location>
        <begin position="7"/>
        <end position="29"/>
    </location>
</feature>
<gene>
    <name evidence="2" type="ORF">EV195_10937</name>
</gene>
<dbReference type="AlphaFoldDB" id="A0A4R2NNH8"/>
<protein>
    <submittedName>
        <fullName evidence="2">Uncharacterized protein</fullName>
    </submittedName>
</protein>
<dbReference type="EMBL" id="SLXM01000009">
    <property type="protein sequence ID" value="TCP23313.1"/>
    <property type="molecule type" value="Genomic_DNA"/>
</dbReference>
<name>A0A4R2NNH8_9FLAO</name>
<keyword evidence="1" id="KW-0472">Membrane</keyword>
<evidence type="ECO:0000256" key="1">
    <source>
        <dbReference type="SAM" id="Phobius"/>
    </source>
</evidence>
<organism evidence="2 3">
    <name type="scientific">Tenacibaculum skagerrakense</name>
    <dbReference type="NCBI Taxonomy" id="186571"/>
    <lineage>
        <taxon>Bacteria</taxon>
        <taxon>Pseudomonadati</taxon>
        <taxon>Bacteroidota</taxon>
        <taxon>Flavobacteriia</taxon>
        <taxon>Flavobacteriales</taxon>
        <taxon>Flavobacteriaceae</taxon>
        <taxon>Tenacibaculum</taxon>
    </lineage>
</organism>
<evidence type="ECO:0000313" key="2">
    <source>
        <dbReference type="EMBL" id="TCP23313.1"/>
    </source>
</evidence>
<reference evidence="2 3" key="1">
    <citation type="submission" date="2019-03" db="EMBL/GenBank/DDBJ databases">
        <title>Genomic Encyclopedia of Type Strains, Phase IV (KMG-IV): sequencing the most valuable type-strain genomes for metagenomic binning, comparative biology and taxonomic classification.</title>
        <authorList>
            <person name="Goeker M."/>
        </authorList>
    </citation>
    <scope>NUCLEOTIDE SEQUENCE [LARGE SCALE GENOMIC DNA]</scope>
    <source>
        <strain evidence="2 3">DSM 14836</strain>
    </source>
</reference>
<comment type="caution">
    <text evidence="2">The sequence shown here is derived from an EMBL/GenBank/DDBJ whole genome shotgun (WGS) entry which is preliminary data.</text>
</comment>
<keyword evidence="1" id="KW-1133">Transmembrane helix</keyword>
<dbReference type="OrthoDB" id="676730at2"/>
<keyword evidence="1" id="KW-0812">Transmembrane</keyword>
<dbReference type="RefSeq" id="WP_132795571.1">
    <property type="nucleotide sequence ID" value="NZ_SLXM01000009.1"/>
</dbReference>
<evidence type="ECO:0000313" key="3">
    <source>
        <dbReference type="Proteomes" id="UP000294564"/>
    </source>
</evidence>
<keyword evidence="3" id="KW-1185">Reference proteome</keyword>
<proteinExistence type="predicted"/>
<sequence length="149" mass="17292">MNKQRKTYILLAAVIIIWSIVGFQIFGYLNSGEEELTEVSYKKFTPKQAKEKELYTVATHERDPFLGKYNQPKKKVVRTVKKEKEPVIFPSIQYKGFIKNKDKQLFILTINGAQKILQVNQVFNDLKVVSGNNREVTLKYKGEVKSFSK</sequence>
<accession>A0A4R2NNH8</accession>
<dbReference type="Proteomes" id="UP000294564">
    <property type="component" value="Unassembled WGS sequence"/>
</dbReference>